<feature type="compositionally biased region" description="Basic and acidic residues" evidence="14">
    <location>
        <begin position="671"/>
        <end position="684"/>
    </location>
</feature>
<gene>
    <name evidence="16" type="ORF">CA3LBN_001443</name>
</gene>
<dbReference type="Pfam" id="PF05700">
    <property type="entry name" value="BCAS2"/>
    <property type="match status" value="1"/>
</dbReference>
<sequence length="778" mass="87985">MSAQNPMRELRIEKLVLNICVGESGDRLTRASKVLEQLSGQTPVQSKARYTVRTFGIRRNEKISVHVTVRGPKAEEILERGLRVKEFQLKKRNFSATGNFGFGIDEHIDLGIKYDPGIGIYGMDFYVVMGRHGARVARRKRCRAAVGNSHKTNQEESIAWFKQKYDAELVDQATAMLPTSFTHFDNLDGLPYIDYDITPQERRRVEELVQNEVAQLDTTQVHPAAGPVLPLSSSMDRFRRPQQGEQADQNDPEYDNAEPPVIQGIDMSRYTDFHDEDDNDADSDNPDHTNQDRMYTALAYSMLRERNSRLALQNDGSMSSIREAHLESLSKTESSYRNELERKRRQVEDINDIRKKRQIDFQPINEHLEEKWHDVNIAVKSNPEAVLRSFNVQDRLMPNDAINNIPTEFVIPPNVVPQREPIEQDRDIQPAGVCQICSSASYALRQRAMASCVACNSSFHVSCLGAASHEPGSTEWFCPNCDCYQELYTPGPSRSRTRRPARAIPRSNTLITTDSDLAQAVFDDSLDSLETGPSSRRSRSHVLNGGVLLRREERALRNLTPEEAHSWDMFEQARTGGSGTAPTTPVEDKPRRKRRRRGEAAAEPSSVQSPPEPSQSPSEAGSSRISSLMSQIRSRPRSSVTDERPAVQVPSAPTMTRMSPLISPVTSDSESELRRPPFERPGRELTLEQKRIIQKHVRDNLRPLYTPNDPTKTGTITTEDEYIRINKSISRKIYSAILSSGEEEGPQIYEDYFDNPSSKLRDLVDCCVQRELAGVRYG</sequence>
<keyword evidence="7 13" id="KW-0863">Zinc-finger</keyword>
<reference evidence="16 17" key="1">
    <citation type="submission" date="2021-06" db="EMBL/GenBank/DDBJ databases">
        <title>Candida outbreak in Lebanon.</title>
        <authorList>
            <person name="Finianos M."/>
        </authorList>
    </citation>
    <scope>NUCLEOTIDE SEQUENCE [LARGE SCALE GENOMIC DNA]</scope>
    <source>
        <strain evidence="16">CA3LBN</strain>
    </source>
</reference>
<keyword evidence="17" id="KW-1185">Reference proteome</keyword>
<dbReference type="PROSITE" id="PS00358">
    <property type="entry name" value="RIBOSOMAL_L5"/>
    <property type="match status" value="1"/>
</dbReference>
<comment type="subcellular location">
    <subcellularLocation>
        <location evidence="2">Nucleus</location>
    </subcellularLocation>
</comment>
<evidence type="ECO:0000256" key="4">
    <source>
        <dbReference type="ARBA" id="ARBA00022664"/>
    </source>
</evidence>
<protein>
    <recommendedName>
        <fullName evidence="15">PHD-type domain-containing protein</fullName>
    </recommendedName>
</protein>
<dbReference type="EMBL" id="CP076662">
    <property type="protein sequence ID" value="QWU87178.1"/>
    <property type="molecule type" value="Genomic_DNA"/>
</dbReference>
<dbReference type="InterPro" id="IPR019787">
    <property type="entry name" value="Znf_PHD-finger"/>
</dbReference>
<name>A0ABX8I7K2_9ASCO</name>
<dbReference type="InterPro" id="IPR001965">
    <property type="entry name" value="Znf_PHD"/>
</dbReference>
<dbReference type="InterPro" id="IPR013083">
    <property type="entry name" value="Znf_RING/FYVE/PHD"/>
</dbReference>
<keyword evidence="9" id="KW-0689">Ribosomal protein</keyword>
<dbReference type="Pfam" id="PF00281">
    <property type="entry name" value="Ribosomal_L5"/>
    <property type="match status" value="1"/>
</dbReference>
<dbReference type="InterPro" id="IPR031309">
    <property type="entry name" value="Ribosomal_uL5_C"/>
</dbReference>
<keyword evidence="12" id="KW-0687">Ribonucleoprotein</keyword>
<dbReference type="InterPro" id="IPR020929">
    <property type="entry name" value="Ribosomal_uL5_CS"/>
</dbReference>
<proteinExistence type="inferred from homology"/>
<dbReference type="SMART" id="SM00249">
    <property type="entry name" value="PHD"/>
    <property type="match status" value="1"/>
</dbReference>
<accession>A0ABX8I7K2</accession>
<evidence type="ECO:0000256" key="11">
    <source>
        <dbReference type="ARBA" id="ARBA00023242"/>
    </source>
</evidence>
<evidence type="ECO:0000313" key="17">
    <source>
        <dbReference type="Proteomes" id="UP000825434"/>
    </source>
</evidence>
<keyword evidence="11" id="KW-0539">Nucleus</keyword>
<dbReference type="PANTHER" id="PTHR11994">
    <property type="entry name" value="60S RIBOSOMAL PROTEIN L11-RELATED"/>
    <property type="match status" value="1"/>
</dbReference>
<dbReference type="Gene3D" id="3.30.1440.10">
    <property type="match status" value="1"/>
</dbReference>
<dbReference type="InterPro" id="IPR011011">
    <property type="entry name" value="Znf_FYVE_PHD"/>
</dbReference>
<keyword evidence="4" id="KW-0507">mRNA processing</keyword>
<evidence type="ECO:0000313" key="16">
    <source>
        <dbReference type="EMBL" id="QWU87178.1"/>
    </source>
</evidence>
<keyword evidence="5" id="KW-0479">Metal-binding</keyword>
<dbReference type="Pfam" id="PF00628">
    <property type="entry name" value="PHD"/>
    <property type="match status" value="1"/>
</dbReference>
<dbReference type="InterPro" id="IPR008409">
    <property type="entry name" value="SPF27"/>
</dbReference>
<evidence type="ECO:0000256" key="6">
    <source>
        <dbReference type="ARBA" id="ARBA00022728"/>
    </source>
</evidence>
<feature type="compositionally biased region" description="Acidic residues" evidence="14">
    <location>
        <begin position="274"/>
        <end position="284"/>
    </location>
</feature>
<dbReference type="InterPro" id="IPR057266">
    <property type="entry name" value="Ribosomal_uL5_euk/arc-type"/>
</dbReference>
<dbReference type="PROSITE" id="PS50016">
    <property type="entry name" value="ZF_PHD_2"/>
    <property type="match status" value="1"/>
</dbReference>
<dbReference type="InterPro" id="IPR022803">
    <property type="entry name" value="Ribosomal_uL5_dom_sf"/>
</dbReference>
<keyword evidence="10" id="KW-0508">mRNA splicing</keyword>
<dbReference type="NCBIfam" id="NF003258">
    <property type="entry name" value="PRK04219.1"/>
    <property type="match status" value="1"/>
</dbReference>
<feature type="region of interest" description="Disordered" evidence="14">
    <location>
        <begin position="560"/>
        <end position="684"/>
    </location>
</feature>
<evidence type="ECO:0000256" key="7">
    <source>
        <dbReference type="ARBA" id="ARBA00022771"/>
    </source>
</evidence>
<dbReference type="InterPro" id="IPR002132">
    <property type="entry name" value="Ribosomal_uL5"/>
</dbReference>
<dbReference type="SUPFAM" id="SSF55282">
    <property type="entry name" value="RL5-like"/>
    <property type="match status" value="1"/>
</dbReference>
<keyword evidence="6" id="KW-0747">Spliceosome</keyword>
<evidence type="ECO:0000256" key="5">
    <source>
        <dbReference type="ARBA" id="ARBA00022723"/>
    </source>
</evidence>
<evidence type="ECO:0000256" key="13">
    <source>
        <dbReference type="PROSITE-ProRule" id="PRU00146"/>
    </source>
</evidence>
<evidence type="ECO:0000256" key="10">
    <source>
        <dbReference type="ARBA" id="ARBA00023187"/>
    </source>
</evidence>
<keyword evidence="8" id="KW-0862">Zinc</keyword>
<evidence type="ECO:0000256" key="14">
    <source>
        <dbReference type="SAM" id="MobiDB-lite"/>
    </source>
</evidence>
<evidence type="ECO:0000256" key="8">
    <source>
        <dbReference type="ARBA" id="ARBA00022833"/>
    </source>
</evidence>
<comment type="function">
    <text evidence="1">Component of the ribosome, a large ribonucleoprotein complex responsible for the synthesis of proteins in the cell. The small ribosomal subunit (SSU) binds messenger RNAs (mRNAs) and translates the encoded message by selecting cognate aminoacyl-transfer RNA (tRNA) molecules. The large subunit (LSU) contains the ribosomal catalytic site termed the peptidyl transferase center (PTC), which catalyzes the formation of peptide bonds, thereby polymerizing the amino acids delivered by tRNAs into a polypeptide chain. The nascent polypeptides leave the ribosome through a tunnel in the LSU and interact with protein factors that function in enzymatic processing, targeting, and the membrane insertion of nascent chains at the exit of the ribosomal tunnel.</text>
</comment>
<evidence type="ECO:0000256" key="9">
    <source>
        <dbReference type="ARBA" id="ARBA00022980"/>
    </source>
</evidence>
<feature type="compositionally biased region" description="Polar residues" evidence="14">
    <location>
        <begin position="624"/>
        <end position="639"/>
    </location>
</feature>
<feature type="compositionally biased region" description="Low complexity" evidence="14">
    <location>
        <begin position="601"/>
        <end position="623"/>
    </location>
</feature>
<evidence type="ECO:0000259" key="15">
    <source>
        <dbReference type="PROSITE" id="PS50016"/>
    </source>
</evidence>
<dbReference type="Proteomes" id="UP000825434">
    <property type="component" value="Chromosome 2"/>
</dbReference>
<feature type="domain" description="PHD-type" evidence="15">
    <location>
        <begin position="431"/>
        <end position="484"/>
    </location>
</feature>
<evidence type="ECO:0000256" key="3">
    <source>
        <dbReference type="ARBA" id="ARBA00008553"/>
    </source>
</evidence>
<dbReference type="SUPFAM" id="SSF57903">
    <property type="entry name" value="FYVE/PHD zinc finger"/>
    <property type="match status" value="1"/>
</dbReference>
<evidence type="ECO:0000256" key="12">
    <source>
        <dbReference type="ARBA" id="ARBA00023274"/>
    </source>
</evidence>
<evidence type="ECO:0000256" key="1">
    <source>
        <dbReference type="ARBA" id="ARBA00004021"/>
    </source>
</evidence>
<dbReference type="Pfam" id="PF00673">
    <property type="entry name" value="Ribosomal_L5_C"/>
    <property type="match status" value="1"/>
</dbReference>
<organism evidence="16 17">
    <name type="scientific">Candidozyma haemuli</name>
    <dbReference type="NCBI Taxonomy" id="45357"/>
    <lineage>
        <taxon>Eukaryota</taxon>
        <taxon>Fungi</taxon>
        <taxon>Dikarya</taxon>
        <taxon>Ascomycota</taxon>
        <taxon>Saccharomycotina</taxon>
        <taxon>Pichiomycetes</taxon>
        <taxon>Metschnikowiaceae</taxon>
        <taxon>Candidozyma</taxon>
    </lineage>
</organism>
<comment type="similarity">
    <text evidence="3">Belongs to the universal ribosomal protein uL5 family.</text>
</comment>
<dbReference type="InterPro" id="IPR031310">
    <property type="entry name" value="Ribosomal_uL5_N"/>
</dbReference>
<evidence type="ECO:0000256" key="2">
    <source>
        <dbReference type="ARBA" id="ARBA00004123"/>
    </source>
</evidence>
<dbReference type="Gene3D" id="3.30.40.10">
    <property type="entry name" value="Zinc/RING finger domain, C3HC4 (zinc finger)"/>
    <property type="match status" value="1"/>
</dbReference>
<feature type="region of interest" description="Disordered" evidence="14">
    <location>
        <begin position="216"/>
        <end position="292"/>
    </location>
</feature>